<dbReference type="GeneTree" id="ENSGT00940000153143"/>
<evidence type="ECO:0000313" key="15">
    <source>
        <dbReference type="Ensembl" id="ENSEASP00005041929.1"/>
    </source>
</evidence>
<keyword evidence="16" id="KW-1185">Reference proteome</keyword>
<organism evidence="15 16">
    <name type="scientific">Equus asinus</name>
    <name type="common">Donkey</name>
    <name type="synonym">Equus africanus asinus</name>
    <dbReference type="NCBI Taxonomy" id="9793"/>
    <lineage>
        <taxon>Eukaryota</taxon>
        <taxon>Metazoa</taxon>
        <taxon>Chordata</taxon>
        <taxon>Craniata</taxon>
        <taxon>Vertebrata</taxon>
        <taxon>Euteleostomi</taxon>
        <taxon>Mammalia</taxon>
        <taxon>Eutheria</taxon>
        <taxon>Laurasiatheria</taxon>
        <taxon>Perissodactyla</taxon>
        <taxon>Equidae</taxon>
        <taxon>Equus</taxon>
    </lineage>
</organism>
<reference evidence="15" key="2">
    <citation type="submission" date="2025-08" db="UniProtKB">
        <authorList>
            <consortium name="Ensembl"/>
        </authorList>
    </citation>
    <scope>IDENTIFICATION</scope>
</reference>
<accession>A0A9L0IXX3</accession>
<dbReference type="InterPro" id="IPR013106">
    <property type="entry name" value="Ig_V-set"/>
</dbReference>
<feature type="domain" description="Ig-like" evidence="14">
    <location>
        <begin position="14"/>
        <end position="114"/>
    </location>
</feature>
<keyword evidence="3" id="KW-0812">Transmembrane</keyword>
<keyword evidence="7" id="KW-1064">Adaptive immunity</keyword>
<dbReference type="InterPro" id="IPR007110">
    <property type="entry name" value="Ig-like_dom"/>
</dbReference>
<evidence type="ECO:0000256" key="1">
    <source>
        <dbReference type="ARBA" id="ARBA00004236"/>
    </source>
</evidence>
<reference evidence="15" key="3">
    <citation type="submission" date="2025-09" db="UniProtKB">
        <authorList>
            <consortium name="Ensembl"/>
        </authorList>
    </citation>
    <scope>IDENTIFICATION</scope>
</reference>
<dbReference type="PROSITE" id="PS50835">
    <property type="entry name" value="IG_LIKE"/>
    <property type="match status" value="1"/>
</dbReference>
<comment type="subcellular location">
    <subcellularLocation>
        <location evidence="1">Cell membrane</location>
    </subcellularLocation>
</comment>
<keyword evidence="13" id="KW-1279">T cell receptor</keyword>
<evidence type="ECO:0000256" key="10">
    <source>
        <dbReference type="ARBA" id="ARBA00023170"/>
    </source>
</evidence>
<evidence type="ECO:0000256" key="7">
    <source>
        <dbReference type="ARBA" id="ARBA00023130"/>
    </source>
</evidence>
<dbReference type="InterPro" id="IPR051117">
    <property type="entry name" value="TRG_var/const_region"/>
</dbReference>
<dbReference type="GO" id="GO:0002250">
    <property type="term" value="P:adaptive immune response"/>
    <property type="evidence" value="ECO:0007669"/>
    <property type="project" value="UniProtKB-KW"/>
</dbReference>
<keyword evidence="11" id="KW-0393">Immunoglobulin domain</keyword>
<evidence type="ECO:0000256" key="2">
    <source>
        <dbReference type="ARBA" id="ARBA00022475"/>
    </source>
</evidence>
<evidence type="ECO:0000256" key="4">
    <source>
        <dbReference type="ARBA" id="ARBA00022729"/>
    </source>
</evidence>
<dbReference type="Gene3D" id="2.60.40.10">
    <property type="entry name" value="Immunoglobulins"/>
    <property type="match status" value="1"/>
</dbReference>
<evidence type="ECO:0000256" key="11">
    <source>
        <dbReference type="ARBA" id="ARBA00023319"/>
    </source>
</evidence>
<keyword evidence="4" id="KW-0732">Signal</keyword>
<keyword evidence="8" id="KW-0472">Membrane</keyword>
<dbReference type="Pfam" id="PF07686">
    <property type="entry name" value="V-set"/>
    <property type="match status" value="1"/>
</dbReference>
<dbReference type="PANTHER" id="PTHR19256:SF65">
    <property type="entry name" value="T CELL RECEPTOR GAMMA CONSTANT 1-RELATED"/>
    <property type="match status" value="1"/>
</dbReference>
<dbReference type="Ensembl" id="ENSEAST00005076178.1">
    <property type="protein sequence ID" value="ENSEASP00005041929.1"/>
    <property type="gene ID" value="ENSEASG00005036135.1"/>
</dbReference>
<dbReference type="InterPro" id="IPR013783">
    <property type="entry name" value="Ig-like_fold"/>
</dbReference>
<keyword evidence="10" id="KW-0675">Receptor</keyword>
<evidence type="ECO:0000313" key="16">
    <source>
        <dbReference type="Proteomes" id="UP000694387"/>
    </source>
</evidence>
<dbReference type="InterPro" id="IPR003599">
    <property type="entry name" value="Ig_sub"/>
</dbReference>
<dbReference type="Proteomes" id="UP000694387">
    <property type="component" value="Chromosome 1"/>
</dbReference>
<dbReference type="FunFam" id="2.60.40.10:FF:001866">
    <property type="entry name" value="T cell receptor gamma variable 3"/>
    <property type="match status" value="1"/>
</dbReference>
<evidence type="ECO:0000256" key="9">
    <source>
        <dbReference type="ARBA" id="ARBA00023157"/>
    </source>
</evidence>
<keyword evidence="9" id="KW-1015">Disulfide bond</keyword>
<comment type="subunit">
    <text evidence="12">Gamma-delta TR is a heterodimer composed of a gamma and delta chain; disulfide-linked. The gamma-delta TR is associated with the transmembrane signaling CD3 coreceptor proteins following the stoichiometry: a single gamma-delta TR heterodimer associates with one CD3D-CD3E heterodimer, one CD3G-CD3E heterodimer and one CD247 homodimer forming a stable octameric structure. Upon activation, gamma-delta TR complex associates with FCER1G to initiate intracellular signaling.</text>
</comment>
<evidence type="ECO:0000256" key="3">
    <source>
        <dbReference type="ARBA" id="ARBA00022692"/>
    </source>
</evidence>
<dbReference type="AlphaFoldDB" id="A0A9L0IXX3"/>
<evidence type="ECO:0000259" key="14">
    <source>
        <dbReference type="PROSITE" id="PS50835"/>
    </source>
</evidence>
<dbReference type="SUPFAM" id="SSF48726">
    <property type="entry name" value="Immunoglobulin"/>
    <property type="match status" value="1"/>
</dbReference>
<name>A0A9L0IXX3_EQUAS</name>
<sequence>MLQALALLLAFLAPATQVSSNLEGTQMSVTKQAGSSVVITCDFKQSITYVHWYRYVEGMAPQRLLYYHYHSAKFVMEPGISSQKYRTYEGARKNRKIEIRNLEERDSGVYYCAVWEKHNDSDLPYSALKILLVAASSFLVTQDRPAPASLP</sequence>
<protein>
    <recommendedName>
        <fullName evidence="14">Ig-like domain-containing protein</fullName>
    </recommendedName>
</protein>
<keyword evidence="5" id="KW-0391">Immunity</keyword>
<dbReference type="PANTHER" id="PTHR19256">
    <property type="entry name" value="T-CELL RECEPTOR GAMMA CHAIN"/>
    <property type="match status" value="1"/>
</dbReference>
<proteinExistence type="predicted"/>
<dbReference type="SMART" id="SM00409">
    <property type="entry name" value="IG"/>
    <property type="match status" value="1"/>
</dbReference>
<evidence type="ECO:0000256" key="5">
    <source>
        <dbReference type="ARBA" id="ARBA00022859"/>
    </source>
</evidence>
<reference evidence="15 16" key="1">
    <citation type="journal article" date="2020" name="Nat. Commun.">
        <title>Donkey genomes provide new insights into domestication and selection for coat color.</title>
        <authorList>
            <person name="Wang"/>
            <person name="C."/>
            <person name="Li"/>
            <person name="H."/>
            <person name="Guo"/>
            <person name="Y."/>
            <person name="Huang"/>
            <person name="J."/>
            <person name="Sun"/>
            <person name="Y."/>
            <person name="Min"/>
            <person name="J."/>
            <person name="Wang"/>
            <person name="J."/>
            <person name="Fang"/>
            <person name="X."/>
            <person name="Zhao"/>
            <person name="Z."/>
            <person name="Wang"/>
            <person name="S."/>
            <person name="Zhang"/>
            <person name="Y."/>
            <person name="Liu"/>
            <person name="Q."/>
            <person name="Jiang"/>
            <person name="Q."/>
            <person name="Wang"/>
            <person name="X."/>
            <person name="Guo"/>
            <person name="Y."/>
            <person name="Yang"/>
            <person name="C."/>
            <person name="Wang"/>
            <person name="Y."/>
            <person name="Tian"/>
            <person name="F."/>
            <person name="Zhuang"/>
            <person name="G."/>
            <person name="Fan"/>
            <person name="Y."/>
            <person name="Gao"/>
            <person name="Q."/>
            <person name="Li"/>
            <person name="Y."/>
            <person name="Ju"/>
            <person name="Z."/>
            <person name="Li"/>
            <person name="J."/>
            <person name="Li"/>
            <person name="R."/>
            <person name="Hou"/>
            <person name="M."/>
            <person name="Yang"/>
            <person name="G."/>
            <person name="Liu"/>
            <person name="G."/>
            <person name="Liu"/>
            <person name="W."/>
            <person name="Guo"/>
            <person name="J."/>
            <person name="Pan"/>
            <person name="S."/>
            <person name="Fan"/>
            <person name="G."/>
            <person name="Zhang"/>
            <person name="W."/>
            <person name="Zhang"/>
            <person name="R."/>
            <person name="Yu"/>
            <person name="J."/>
            <person name="Zhang"/>
            <person name="X."/>
            <person name="Yin"/>
            <person name="Q."/>
            <person name="Ji"/>
            <person name="C."/>
            <person name="Jin"/>
            <person name="Y."/>
            <person name="Yue"/>
            <person name="G."/>
            <person name="Liu"/>
            <person name="M."/>
            <person name="Xu"/>
            <person name="J."/>
            <person name="Liu"/>
            <person name="S."/>
            <person name="Jordana"/>
            <person name="J."/>
            <person name="Noce"/>
            <person name="A."/>
            <person name="Amills"/>
            <person name="M."/>
            <person name="Wu"/>
            <person name="D.D."/>
            <person name="Li"/>
            <person name="S."/>
            <person name="Zhou"/>
            <person name="X. and Zhong"/>
            <person name="J."/>
        </authorList>
    </citation>
    <scope>NUCLEOTIDE SEQUENCE [LARGE SCALE GENOMIC DNA]</scope>
</reference>
<evidence type="ECO:0000256" key="12">
    <source>
        <dbReference type="ARBA" id="ARBA00038578"/>
    </source>
</evidence>
<keyword evidence="2" id="KW-1003">Cell membrane</keyword>
<evidence type="ECO:0000256" key="8">
    <source>
        <dbReference type="ARBA" id="ARBA00023136"/>
    </source>
</evidence>
<keyword evidence="6" id="KW-1133">Transmembrane helix</keyword>
<dbReference type="GO" id="GO:0042101">
    <property type="term" value="C:T cell receptor complex"/>
    <property type="evidence" value="ECO:0007669"/>
    <property type="project" value="UniProtKB-KW"/>
</dbReference>
<evidence type="ECO:0000256" key="13">
    <source>
        <dbReference type="ARBA" id="ARBA00043266"/>
    </source>
</evidence>
<dbReference type="InterPro" id="IPR036179">
    <property type="entry name" value="Ig-like_dom_sf"/>
</dbReference>
<evidence type="ECO:0000256" key="6">
    <source>
        <dbReference type="ARBA" id="ARBA00022989"/>
    </source>
</evidence>